<dbReference type="PANTHER" id="PTHR30469:SF15">
    <property type="entry name" value="HLYD FAMILY OF SECRETION PROTEINS"/>
    <property type="match status" value="1"/>
</dbReference>
<dbReference type="NCBIfam" id="TIGR01730">
    <property type="entry name" value="RND_mfp"/>
    <property type="match status" value="1"/>
</dbReference>
<gene>
    <name evidence="5" type="ORF">QJ522_15565</name>
</gene>
<dbReference type="RefSeq" id="WP_349245888.1">
    <property type="nucleotide sequence ID" value="NZ_JASCXX010000020.1"/>
</dbReference>
<feature type="domain" description="CusB-like beta-barrel" evidence="4">
    <location>
        <begin position="195"/>
        <end position="260"/>
    </location>
</feature>
<organism evidence="5 6">
    <name type="scientific">Anaerobaca lacustris</name>
    <dbReference type="NCBI Taxonomy" id="3044600"/>
    <lineage>
        <taxon>Bacteria</taxon>
        <taxon>Pseudomonadati</taxon>
        <taxon>Planctomycetota</taxon>
        <taxon>Phycisphaerae</taxon>
        <taxon>Sedimentisphaerales</taxon>
        <taxon>Anaerobacaceae</taxon>
        <taxon>Anaerobaca</taxon>
    </lineage>
</organism>
<accession>A0AAW6U5M9</accession>
<protein>
    <submittedName>
        <fullName evidence="5">Efflux RND transporter periplasmic adaptor subunit</fullName>
    </submittedName>
</protein>
<dbReference type="InterPro" id="IPR058792">
    <property type="entry name" value="Beta-barrel_RND_2"/>
</dbReference>
<reference evidence="5" key="1">
    <citation type="submission" date="2023-05" db="EMBL/GenBank/DDBJ databases">
        <title>Anaerotaeda fermentans gen. nov., sp. nov., a novel anaerobic planctomycete of the new family within the order Sedimentisphaerales isolated from Taman Peninsula, Russia.</title>
        <authorList>
            <person name="Khomyakova M.A."/>
            <person name="Merkel A.Y."/>
            <person name="Slobodkin A.I."/>
        </authorList>
    </citation>
    <scope>NUCLEOTIDE SEQUENCE</scope>
    <source>
        <strain evidence="5">M17dextr</strain>
    </source>
</reference>
<evidence type="ECO:0000313" key="5">
    <source>
        <dbReference type="EMBL" id="MDI6450478.1"/>
    </source>
</evidence>
<feature type="coiled-coil region" evidence="2">
    <location>
        <begin position="124"/>
        <end position="163"/>
    </location>
</feature>
<sequence>MFTARLCTMGWLLCVAMCGPALAGVNPGIRAVTQPSGDVTLSFVQPGRIAEVRVKEGDVVKDEQVLICQDDAAEQVQLAQLRAQSENTVEILASEASLAQKRVDLERLEKAAARNAATALEVQHARLAVRIAELSLELARFEHEQAARKYEEQKVRVANMQLRSPLEGRVERVDVEKGESVNALTDVIRVVQIDPLWVDVPVPLQEAVSLKVGLAGRIQFLGSADRAMVAEGQVIFVGSVADAASGTLRVRVEVPNKAGRPAGEHVLVTF</sequence>
<dbReference type="Pfam" id="PF25954">
    <property type="entry name" value="Beta-barrel_RND_2"/>
    <property type="match status" value="1"/>
</dbReference>
<dbReference type="SUPFAM" id="SSF111369">
    <property type="entry name" value="HlyD-like secretion proteins"/>
    <property type="match status" value="1"/>
</dbReference>
<dbReference type="InterPro" id="IPR006143">
    <property type="entry name" value="RND_pump_MFP"/>
</dbReference>
<name>A0AAW6U5M9_9BACT</name>
<evidence type="ECO:0000256" key="3">
    <source>
        <dbReference type="SAM" id="SignalP"/>
    </source>
</evidence>
<evidence type="ECO:0000256" key="2">
    <source>
        <dbReference type="SAM" id="Coils"/>
    </source>
</evidence>
<keyword evidence="3" id="KW-0732">Signal</keyword>
<comment type="caution">
    <text evidence="5">The sequence shown here is derived from an EMBL/GenBank/DDBJ whole genome shotgun (WGS) entry which is preliminary data.</text>
</comment>
<dbReference type="GO" id="GO:1990281">
    <property type="term" value="C:efflux pump complex"/>
    <property type="evidence" value="ECO:0007669"/>
    <property type="project" value="TreeGrafter"/>
</dbReference>
<dbReference type="GO" id="GO:0015562">
    <property type="term" value="F:efflux transmembrane transporter activity"/>
    <property type="evidence" value="ECO:0007669"/>
    <property type="project" value="TreeGrafter"/>
</dbReference>
<dbReference type="Gene3D" id="1.10.287.470">
    <property type="entry name" value="Helix hairpin bin"/>
    <property type="match status" value="1"/>
</dbReference>
<keyword evidence="2" id="KW-0175">Coiled coil</keyword>
<evidence type="ECO:0000259" key="4">
    <source>
        <dbReference type="Pfam" id="PF25954"/>
    </source>
</evidence>
<dbReference type="Gene3D" id="2.40.30.170">
    <property type="match status" value="1"/>
</dbReference>
<feature type="chain" id="PRO_5043397988" evidence="3">
    <location>
        <begin position="24"/>
        <end position="270"/>
    </location>
</feature>
<dbReference type="PANTHER" id="PTHR30469">
    <property type="entry name" value="MULTIDRUG RESISTANCE PROTEIN MDTA"/>
    <property type="match status" value="1"/>
</dbReference>
<dbReference type="AlphaFoldDB" id="A0AAW6U5M9"/>
<dbReference type="Gene3D" id="2.40.50.100">
    <property type="match status" value="1"/>
</dbReference>
<keyword evidence="6" id="KW-1185">Reference proteome</keyword>
<dbReference type="Proteomes" id="UP001431776">
    <property type="component" value="Unassembled WGS sequence"/>
</dbReference>
<evidence type="ECO:0000256" key="1">
    <source>
        <dbReference type="ARBA" id="ARBA00009477"/>
    </source>
</evidence>
<proteinExistence type="inferred from homology"/>
<dbReference type="EMBL" id="JASCXX010000020">
    <property type="protein sequence ID" value="MDI6450478.1"/>
    <property type="molecule type" value="Genomic_DNA"/>
</dbReference>
<evidence type="ECO:0000313" key="6">
    <source>
        <dbReference type="Proteomes" id="UP001431776"/>
    </source>
</evidence>
<feature type="signal peptide" evidence="3">
    <location>
        <begin position="1"/>
        <end position="23"/>
    </location>
</feature>
<comment type="similarity">
    <text evidence="1">Belongs to the membrane fusion protein (MFP) (TC 8.A.1) family.</text>
</comment>